<dbReference type="InterPro" id="IPR033913">
    <property type="entry name" value="MTH1175_dom"/>
</dbReference>
<evidence type="ECO:0000259" key="2">
    <source>
        <dbReference type="Pfam" id="PF02579"/>
    </source>
</evidence>
<evidence type="ECO:0000313" key="4">
    <source>
        <dbReference type="Proteomes" id="UP000663525"/>
    </source>
</evidence>
<dbReference type="AlphaFoldDB" id="A0A897N715"/>
<dbReference type="PANTHER" id="PTHR42983">
    <property type="entry name" value="DINITROGENASE IRON-MOLYBDENUM COFACTOR PROTEIN-RELATED"/>
    <property type="match status" value="1"/>
</dbReference>
<evidence type="ECO:0000313" key="3">
    <source>
        <dbReference type="EMBL" id="QSG06839.1"/>
    </source>
</evidence>
<sequence length="137" mass="14586">MPTLGEGGLDADVSHHFGRAPTYTVYDTDADEVAVYENDSDHRGGSGSPPETVVDLGADALVCVHLGERASEQFHEMGVPIYCGAEGTVEDALERFRNDDLTRERPGGDACREDDDHEHGHGSGGDEGHEHAGGDAR</sequence>
<dbReference type="EMBL" id="CP064787">
    <property type="protein sequence ID" value="QSG06839.1"/>
    <property type="molecule type" value="Genomic_DNA"/>
</dbReference>
<evidence type="ECO:0000256" key="1">
    <source>
        <dbReference type="SAM" id="MobiDB-lite"/>
    </source>
</evidence>
<organism evidence="3 4">
    <name type="scientific">Halapricum desulfuricans</name>
    <dbReference type="NCBI Taxonomy" id="2841257"/>
    <lineage>
        <taxon>Archaea</taxon>
        <taxon>Methanobacteriati</taxon>
        <taxon>Methanobacteriota</taxon>
        <taxon>Stenosarchaea group</taxon>
        <taxon>Halobacteria</taxon>
        <taxon>Halobacteriales</taxon>
        <taxon>Haloarculaceae</taxon>
        <taxon>Halapricum</taxon>
    </lineage>
</organism>
<feature type="domain" description="Dinitrogenase iron-molybdenum cofactor biosynthesis" evidence="2">
    <location>
        <begin position="10"/>
        <end position="97"/>
    </location>
</feature>
<dbReference type="InterPro" id="IPR003731">
    <property type="entry name" value="Di-Nase_FeMo-co_biosynth"/>
</dbReference>
<dbReference type="Gene3D" id="3.30.420.130">
    <property type="entry name" value="Dinitrogenase iron-molybdenum cofactor biosynthesis domain"/>
    <property type="match status" value="1"/>
</dbReference>
<dbReference type="InterPro" id="IPR036105">
    <property type="entry name" value="DiNase_FeMo-co_biosyn_sf"/>
</dbReference>
<name>A0A897N715_9EURY</name>
<proteinExistence type="predicted"/>
<dbReference type="SUPFAM" id="SSF53146">
    <property type="entry name" value="Nitrogenase accessory factor-like"/>
    <property type="match status" value="1"/>
</dbReference>
<dbReference type="CDD" id="cd00851">
    <property type="entry name" value="MTH1175"/>
    <property type="match status" value="1"/>
</dbReference>
<protein>
    <submittedName>
        <fullName evidence="3">Putative Fe-Mo cluster-binding protein, NifX family</fullName>
    </submittedName>
</protein>
<reference evidence="3" key="1">
    <citation type="submission" date="2020-11" db="EMBL/GenBank/DDBJ databases">
        <title>Carbohydrate-dependent, anaerobic sulfur respiration: A novel catabolism in halophilic archaea.</title>
        <authorList>
            <person name="Sorokin D.Y."/>
            <person name="Messina E."/>
            <person name="Smedile F."/>
            <person name="La Cono V."/>
            <person name="Hallsworth J.E."/>
            <person name="Yakimov M.M."/>
        </authorList>
    </citation>
    <scope>NUCLEOTIDE SEQUENCE</scope>
    <source>
        <strain evidence="3">HSR12-1</strain>
    </source>
</reference>
<feature type="region of interest" description="Disordered" evidence="1">
    <location>
        <begin position="95"/>
        <end position="137"/>
    </location>
</feature>
<gene>
    <name evidence="3" type="ORF">HSR121_2518</name>
</gene>
<feature type="compositionally biased region" description="Basic and acidic residues" evidence="1">
    <location>
        <begin position="95"/>
        <end position="111"/>
    </location>
</feature>
<dbReference type="Proteomes" id="UP000663525">
    <property type="component" value="Chromosome"/>
</dbReference>
<feature type="compositionally biased region" description="Basic and acidic residues" evidence="1">
    <location>
        <begin position="117"/>
        <end position="137"/>
    </location>
</feature>
<accession>A0A897N715</accession>
<dbReference type="PANTHER" id="PTHR42983:SF1">
    <property type="entry name" value="IRON-MOLYBDENUM PROTEIN"/>
    <property type="match status" value="1"/>
</dbReference>
<dbReference type="Pfam" id="PF02579">
    <property type="entry name" value="Nitro_FeMo-Co"/>
    <property type="match status" value="1"/>
</dbReference>